<dbReference type="OrthoDB" id="9788539at2"/>
<evidence type="ECO:0000256" key="1">
    <source>
        <dbReference type="ARBA" id="ARBA00005750"/>
    </source>
</evidence>
<evidence type="ECO:0000313" key="8">
    <source>
        <dbReference type="Proteomes" id="UP000199139"/>
    </source>
</evidence>
<accession>A0A1I6SPE1</accession>
<gene>
    <name evidence="6" type="ORF">HMI01_11340</name>
    <name evidence="7" type="ORF">SAMN05421668_1102</name>
</gene>
<dbReference type="Gene3D" id="3.20.20.140">
    <property type="entry name" value="Metal-dependent hydrolases"/>
    <property type="match status" value="1"/>
</dbReference>
<keyword evidence="2 5" id="KW-0378">Hydrolase</keyword>
<sequence>MIDIHSHILPGLDDGAKHMEESVRMAKQAADQGIHAVIATPHHKTTRYENDRLAVLEAVHQLNTRLREEHIPLKVHPGQEIRVFEHMGHTFDETELLTLNETGVYVLIELPSHEVPRYTDHLIYNLSTQGYIPIIAHPERNQVIIDDPDVLYEFVKNGALSQVTASSLTGKLGKKVRKFSESLIEHKLAHVIASDAHHIDHRSFDLQEAYRSVRKRMDTSYVKQLSENAYDILNGERIHLYEPTRIKSKGLFGFLK</sequence>
<dbReference type="InterPro" id="IPR016667">
    <property type="entry name" value="Caps_polysacc_synth_CpsB/CapC"/>
</dbReference>
<evidence type="ECO:0000313" key="9">
    <source>
        <dbReference type="Proteomes" id="UP000321773"/>
    </source>
</evidence>
<dbReference type="Proteomes" id="UP000199139">
    <property type="component" value="Unassembled WGS sequence"/>
</dbReference>
<dbReference type="Proteomes" id="UP000321773">
    <property type="component" value="Unassembled WGS sequence"/>
</dbReference>
<dbReference type="EMBL" id="BJWJ01000009">
    <property type="protein sequence ID" value="GEM04146.1"/>
    <property type="molecule type" value="Genomic_DNA"/>
</dbReference>
<evidence type="ECO:0000256" key="5">
    <source>
        <dbReference type="PIRNR" id="PIRNR016557"/>
    </source>
</evidence>
<dbReference type="EC" id="3.1.3.48" evidence="5"/>
<protein>
    <recommendedName>
        <fullName evidence="5">Tyrosine-protein phosphatase</fullName>
        <ecNumber evidence="5">3.1.3.48</ecNumber>
    </recommendedName>
</protein>
<reference evidence="6 9" key="2">
    <citation type="submission" date="2019-07" db="EMBL/GenBank/DDBJ databases">
        <title>Whole genome shotgun sequence of Halolactibacillus miurensis NBRC 100873.</title>
        <authorList>
            <person name="Hosoyama A."/>
            <person name="Uohara A."/>
            <person name="Ohji S."/>
            <person name="Ichikawa N."/>
        </authorList>
    </citation>
    <scope>NUCLEOTIDE SEQUENCE [LARGE SCALE GENOMIC DNA]</scope>
    <source>
        <strain evidence="6 9">NBRC 100873</strain>
    </source>
</reference>
<dbReference type="RefSeq" id="WP_089854066.1">
    <property type="nucleotide sequence ID" value="NZ_BJWJ01000009.1"/>
</dbReference>
<evidence type="ECO:0000256" key="4">
    <source>
        <dbReference type="ARBA" id="ARBA00051722"/>
    </source>
</evidence>
<reference evidence="7 8" key="1">
    <citation type="submission" date="2016-10" db="EMBL/GenBank/DDBJ databases">
        <authorList>
            <person name="de Groot N.N."/>
        </authorList>
    </citation>
    <scope>NUCLEOTIDE SEQUENCE [LARGE SCALE GENOMIC DNA]</scope>
    <source>
        <strain evidence="7 8">DSM 17074</strain>
    </source>
</reference>
<dbReference type="SUPFAM" id="SSF89550">
    <property type="entry name" value="PHP domain-like"/>
    <property type="match status" value="1"/>
</dbReference>
<dbReference type="GO" id="GO:0004725">
    <property type="term" value="F:protein tyrosine phosphatase activity"/>
    <property type="evidence" value="ECO:0007669"/>
    <property type="project" value="UniProtKB-UniRule"/>
</dbReference>
<evidence type="ECO:0000313" key="6">
    <source>
        <dbReference type="EMBL" id="GEM04146.1"/>
    </source>
</evidence>
<dbReference type="PANTHER" id="PTHR39181:SF1">
    <property type="entry name" value="TYROSINE-PROTEIN PHOSPHATASE YWQE"/>
    <property type="match status" value="1"/>
</dbReference>
<evidence type="ECO:0000256" key="3">
    <source>
        <dbReference type="ARBA" id="ARBA00022912"/>
    </source>
</evidence>
<keyword evidence="9" id="KW-1185">Reference proteome</keyword>
<dbReference type="Pfam" id="PF19567">
    <property type="entry name" value="CpsB_CapC"/>
    <property type="match status" value="1"/>
</dbReference>
<dbReference type="EMBL" id="FPAI01000010">
    <property type="protein sequence ID" value="SFS78786.1"/>
    <property type="molecule type" value="Genomic_DNA"/>
</dbReference>
<dbReference type="InterPro" id="IPR016195">
    <property type="entry name" value="Pol/histidinol_Pase-like"/>
</dbReference>
<keyword evidence="3 5" id="KW-0904">Protein phosphatase</keyword>
<dbReference type="GO" id="GO:0030145">
    <property type="term" value="F:manganese ion binding"/>
    <property type="evidence" value="ECO:0007669"/>
    <property type="project" value="UniProtKB-UniRule"/>
</dbReference>
<dbReference type="STRING" id="306541.SAMN05421668_1102"/>
<dbReference type="PIRSF" id="PIRSF016557">
    <property type="entry name" value="Caps_synth_CpsB"/>
    <property type="match status" value="1"/>
</dbReference>
<evidence type="ECO:0000313" key="7">
    <source>
        <dbReference type="EMBL" id="SFS78786.1"/>
    </source>
</evidence>
<proteinExistence type="inferred from homology"/>
<evidence type="ECO:0000256" key="2">
    <source>
        <dbReference type="ARBA" id="ARBA00022801"/>
    </source>
</evidence>
<dbReference type="PANTHER" id="PTHR39181">
    <property type="entry name" value="TYROSINE-PROTEIN PHOSPHATASE YWQE"/>
    <property type="match status" value="1"/>
</dbReference>
<comment type="similarity">
    <text evidence="1 5">Belongs to the metallo-dependent hydrolases superfamily. CpsB/CapC family.</text>
</comment>
<comment type="catalytic activity">
    <reaction evidence="4 5">
        <text>O-phospho-L-tyrosyl-[protein] + H2O = L-tyrosyl-[protein] + phosphate</text>
        <dbReference type="Rhea" id="RHEA:10684"/>
        <dbReference type="Rhea" id="RHEA-COMP:10136"/>
        <dbReference type="Rhea" id="RHEA-COMP:20101"/>
        <dbReference type="ChEBI" id="CHEBI:15377"/>
        <dbReference type="ChEBI" id="CHEBI:43474"/>
        <dbReference type="ChEBI" id="CHEBI:46858"/>
        <dbReference type="ChEBI" id="CHEBI:61978"/>
        <dbReference type="EC" id="3.1.3.48"/>
    </reaction>
</comment>
<organism evidence="7 8">
    <name type="scientific">Halolactibacillus miurensis</name>
    <dbReference type="NCBI Taxonomy" id="306541"/>
    <lineage>
        <taxon>Bacteria</taxon>
        <taxon>Bacillati</taxon>
        <taxon>Bacillota</taxon>
        <taxon>Bacilli</taxon>
        <taxon>Bacillales</taxon>
        <taxon>Bacillaceae</taxon>
        <taxon>Halolactibacillus</taxon>
    </lineage>
</organism>
<dbReference type="AlphaFoldDB" id="A0A1I6SPE1"/>
<name>A0A1I6SPE1_9BACI</name>